<dbReference type="AlphaFoldDB" id="W7I6W2"/>
<feature type="domain" description="BZIP" evidence="3">
    <location>
        <begin position="313"/>
        <end position="327"/>
    </location>
</feature>
<evidence type="ECO:0000313" key="4">
    <source>
        <dbReference type="EMBL" id="EWC44650.1"/>
    </source>
</evidence>
<gene>
    <name evidence="4" type="ORF">DRE_06546</name>
</gene>
<dbReference type="GO" id="GO:0003700">
    <property type="term" value="F:DNA-binding transcription factor activity"/>
    <property type="evidence" value="ECO:0007669"/>
    <property type="project" value="InterPro"/>
</dbReference>
<feature type="coiled-coil region" evidence="1">
    <location>
        <begin position="332"/>
        <end position="359"/>
    </location>
</feature>
<feature type="compositionally biased region" description="Polar residues" evidence="2">
    <location>
        <begin position="89"/>
        <end position="102"/>
    </location>
</feature>
<protein>
    <recommendedName>
        <fullName evidence="3">BZIP domain-containing protein</fullName>
    </recommendedName>
</protein>
<feature type="compositionally biased region" description="Low complexity" evidence="2">
    <location>
        <begin position="1"/>
        <end position="19"/>
    </location>
</feature>
<evidence type="ECO:0000259" key="3">
    <source>
        <dbReference type="PROSITE" id="PS00036"/>
    </source>
</evidence>
<feature type="compositionally biased region" description="Polar residues" evidence="2">
    <location>
        <begin position="227"/>
        <end position="236"/>
    </location>
</feature>
<dbReference type="InterPro" id="IPR004827">
    <property type="entry name" value="bZIP"/>
</dbReference>
<dbReference type="EMBL" id="KI966436">
    <property type="protein sequence ID" value="EWC44650.1"/>
    <property type="molecule type" value="Genomic_DNA"/>
</dbReference>
<dbReference type="PROSITE" id="PS00036">
    <property type="entry name" value="BZIP_BASIC"/>
    <property type="match status" value="1"/>
</dbReference>
<accession>W7I6W2</accession>
<dbReference type="Proteomes" id="UP000024837">
    <property type="component" value="Unassembled WGS sequence"/>
</dbReference>
<keyword evidence="1" id="KW-0175">Coiled coil</keyword>
<feature type="compositionally biased region" description="Basic and acidic residues" evidence="2">
    <location>
        <begin position="20"/>
        <end position="30"/>
    </location>
</feature>
<dbReference type="OrthoDB" id="2247093at2759"/>
<feature type="region of interest" description="Disordered" evidence="2">
    <location>
        <begin position="475"/>
        <end position="508"/>
    </location>
</feature>
<sequence length="508" mass="55199">MSHPPHSPASSSDGSISGSESERLDEDSRHTGPNFGKSEPAYKPISLQPFSGAQYSQGAEPPAISPTAHSPEQRASRPLDMNRMLNPTPVKTGQGDSATPSTSRRRNADEAELDTPQRISSTPQQPPFTRSLPPSPTDRYYASEMYDNTNYAGSLSRRSIKQPVPPSSRQREGLLPMIETHQPPVSGAGTPPRGHANLASPATAGPMQQAGGFPFPPINGPPGLTQAPHSQPSMVASPNSSPFSRSQQPPSLPTGYTHPSPVYSMNPHFHDGLSQPMAQTSSQHSYHGLHISGLDGLAIPVDTTAASKLADEKRKRNAGASARFRQRRKEREREMSTRIVELETRLKVIEEERDHYRNLAMKYAGTPLPNTISTSLANVASNVSRHNSHGLQLSPRTMARANQQHLMNEGPYTSPSYAHVREDNVGSPGVPLGRTMSTEGRRVGRAYSAGQVYPGGAPMNAVPHDGPDRPLDAYNMKTRNGSFNHNRPHTIPEHYGGRDPIKPEWSVR</sequence>
<organism evidence="4 5">
    <name type="scientific">Drechslerella stenobrocha 248</name>
    <dbReference type="NCBI Taxonomy" id="1043628"/>
    <lineage>
        <taxon>Eukaryota</taxon>
        <taxon>Fungi</taxon>
        <taxon>Dikarya</taxon>
        <taxon>Ascomycota</taxon>
        <taxon>Pezizomycotina</taxon>
        <taxon>Orbiliomycetes</taxon>
        <taxon>Orbiliales</taxon>
        <taxon>Orbiliaceae</taxon>
        <taxon>Drechslerella</taxon>
    </lineage>
</organism>
<keyword evidence="5" id="KW-1185">Reference proteome</keyword>
<name>W7I6W2_9PEZI</name>
<feature type="compositionally biased region" description="Polar residues" evidence="2">
    <location>
        <begin position="146"/>
        <end position="157"/>
    </location>
</feature>
<evidence type="ECO:0000256" key="2">
    <source>
        <dbReference type="SAM" id="MobiDB-lite"/>
    </source>
</evidence>
<dbReference type="HOGENOM" id="CLU_550965_0_0_1"/>
<feature type="region of interest" description="Disordered" evidence="2">
    <location>
        <begin position="1"/>
        <end position="258"/>
    </location>
</feature>
<evidence type="ECO:0000256" key="1">
    <source>
        <dbReference type="SAM" id="Coils"/>
    </source>
</evidence>
<evidence type="ECO:0000313" key="5">
    <source>
        <dbReference type="Proteomes" id="UP000024837"/>
    </source>
</evidence>
<feature type="region of interest" description="Disordered" evidence="2">
    <location>
        <begin position="310"/>
        <end position="330"/>
    </location>
</feature>
<feature type="compositionally biased region" description="Polar residues" evidence="2">
    <location>
        <begin position="48"/>
        <end position="57"/>
    </location>
</feature>
<proteinExistence type="predicted"/>
<feature type="compositionally biased region" description="Low complexity" evidence="2">
    <location>
        <begin position="237"/>
        <end position="249"/>
    </location>
</feature>
<reference evidence="4 5" key="1">
    <citation type="submission" date="2013-05" db="EMBL/GenBank/DDBJ databases">
        <title>Drechslerella stenobrocha genome reveals carnivorous origination and mechanical trapping mechanism of predatory fungi.</title>
        <authorList>
            <person name="Liu X."/>
            <person name="Zhang W."/>
            <person name="Liu K."/>
        </authorList>
    </citation>
    <scope>NUCLEOTIDE SEQUENCE [LARGE SCALE GENOMIC DNA]</scope>
    <source>
        <strain evidence="4 5">248</strain>
    </source>
</reference>
<feature type="compositionally biased region" description="Basic and acidic residues" evidence="2">
    <location>
        <begin position="490"/>
        <end position="508"/>
    </location>
</feature>